<evidence type="ECO:0000256" key="5">
    <source>
        <dbReference type="SAM" id="MobiDB-lite"/>
    </source>
</evidence>
<evidence type="ECO:0000256" key="2">
    <source>
        <dbReference type="ARBA" id="ARBA00022723"/>
    </source>
</evidence>
<gene>
    <name evidence="9" type="primary">copC_1</name>
    <name evidence="9" type="ORF">BN1051_00365</name>
</gene>
<keyword evidence="6" id="KW-0472">Membrane</keyword>
<proteinExistence type="predicted"/>
<dbReference type="InterPro" id="IPR007348">
    <property type="entry name" value="CopC_dom"/>
</dbReference>
<dbReference type="AlphaFoldDB" id="A0A078MI88"/>
<dbReference type="Pfam" id="PF04234">
    <property type="entry name" value="CopC"/>
    <property type="match status" value="1"/>
</dbReference>
<evidence type="ECO:0000256" key="7">
    <source>
        <dbReference type="SAM" id="SignalP"/>
    </source>
</evidence>
<sequence>MLLGAVLFAGLAGAPAAQAHDKLTGSTPAEGDVLAEAPARVELTFSNNPAAIGSEVRVTGPDGADWADGDVEVLNNVATQRLRPNMPEGEYAVQWRVVSSDAHPIEGDFGFTVGAGATPAPGDGTGGDGGADEGGADEGTADDGVADDGVADDAAAEEAPDAGAGVWILVVVGVAVAAGLVAVALLVRSRVRGPGGS</sequence>
<dbReference type="PANTHER" id="PTHR34820:SF4">
    <property type="entry name" value="INNER MEMBRANE PROTEIN YEBZ"/>
    <property type="match status" value="1"/>
</dbReference>
<keyword evidence="3 7" id="KW-0732">Signal</keyword>
<keyword evidence="4" id="KW-0186">Copper</keyword>
<evidence type="ECO:0000259" key="8">
    <source>
        <dbReference type="Pfam" id="PF04234"/>
    </source>
</evidence>
<dbReference type="GO" id="GO:0046688">
    <property type="term" value="P:response to copper ion"/>
    <property type="evidence" value="ECO:0007669"/>
    <property type="project" value="InterPro"/>
</dbReference>
<protein>
    <submittedName>
        <fullName evidence="9">Copper resistance protein C</fullName>
    </submittedName>
</protein>
<feature type="domain" description="CopC" evidence="8">
    <location>
        <begin position="20"/>
        <end position="113"/>
    </location>
</feature>
<keyword evidence="2" id="KW-0479">Metal-binding</keyword>
<feature type="compositionally biased region" description="Acidic residues" evidence="5">
    <location>
        <begin position="130"/>
        <end position="148"/>
    </location>
</feature>
<evidence type="ECO:0000256" key="4">
    <source>
        <dbReference type="ARBA" id="ARBA00023008"/>
    </source>
</evidence>
<dbReference type="SUPFAM" id="SSF81296">
    <property type="entry name" value="E set domains"/>
    <property type="match status" value="1"/>
</dbReference>
<evidence type="ECO:0000256" key="1">
    <source>
        <dbReference type="ARBA" id="ARBA00004196"/>
    </source>
</evidence>
<feature type="signal peptide" evidence="7">
    <location>
        <begin position="1"/>
        <end position="19"/>
    </location>
</feature>
<evidence type="ECO:0000313" key="9">
    <source>
        <dbReference type="EMBL" id="CEA07053.1"/>
    </source>
</evidence>
<dbReference type="PATRIC" id="fig|1461584.3.peg.353"/>
<feature type="chain" id="PRO_5001742169" evidence="7">
    <location>
        <begin position="20"/>
        <end position="197"/>
    </location>
</feature>
<organism evidence="9">
    <name type="scientific">Arthrobacter saudimassiliensis</name>
    <dbReference type="NCBI Taxonomy" id="1461584"/>
    <lineage>
        <taxon>Bacteria</taxon>
        <taxon>Bacillati</taxon>
        <taxon>Actinomycetota</taxon>
        <taxon>Actinomycetes</taxon>
        <taxon>Micrococcales</taxon>
        <taxon>Micrococcaceae</taxon>
        <taxon>Arthrobacter</taxon>
    </lineage>
</organism>
<feature type="transmembrane region" description="Helical" evidence="6">
    <location>
        <begin position="166"/>
        <end position="187"/>
    </location>
</feature>
<keyword evidence="6" id="KW-0812">Transmembrane</keyword>
<dbReference type="GO" id="GO:0042597">
    <property type="term" value="C:periplasmic space"/>
    <property type="evidence" value="ECO:0007669"/>
    <property type="project" value="InterPro"/>
</dbReference>
<dbReference type="GO" id="GO:0005507">
    <property type="term" value="F:copper ion binding"/>
    <property type="evidence" value="ECO:0007669"/>
    <property type="project" value="InterPro"/>
</dbReference>
<feature type="region of interest" description="Disordered" evidence="5">
    <location>
        <begin position="115"/>
        <end position="148"/>
    </location>
</feature>
<dbReference type="Gene3D" id="2.60.40.1220">
    <property type="match status" value="1"/>
</dbReference>
<dbReference type="InterPro" id="IPR032694">
    <property type="entry name" value="CopC/D"/>
</dbReference>
<dbReference type="PANTHER" id="PTHR34820">
    <property type="entry name" value="INNER MEMBRANE PROTEIN YEBZ"/>
    <property type="match status" value="1"/>
</dbReference>
<accession>A0A078MI88</accession>
<name>A0A078MI88_9MICC</name>
<dbReference type="InterPro" id="IPR014756">
    <property type="entry name" value="Ig_E-set"/>
</dbReference>
<evidence type="ECO:0000256" key="6">
    <source>
        <dbReference type="SAM" id="Phobius"/>
    </source>
</evidence>
<evidence type="ECO:0000256" key="3">
    <source>
        <dbReference type="ARBA" id="ARBA00022729"/>
    </source>
</evidence>
<comment type="subcellular location">
    <subcellularLocation>
        <location evidence="1">Cell envelope</location>
    </subcellularLocation>
</comment>
<reference evidence="9" key="1">
    <citation type="submission" date="2014-07" db="EMBL/GenBank/DDBJ databases">
        <authorList>
            <person name="Urmite Genomes Urmite Genomes"/>
        </authorList>
    </citation>
    <scope>NUCLEOTIDE SEQUENCE</scope>
    <source>
        <strain evidence="9">11W110_air</strain>
    </source>
</reference>
<dbReference type="GO" id="GO:0006825">
    <property type="term" value="P:copper ion transport"/>
    <property type="evidence" value="ECO:0007669"/>
    <property type="project" value="InterPro"/>
</dbReference>
<dbReference type="GO" id="GO:0030313">
    <property type="term" value="C:cell envelope"/>
    <property type="evidence" value="ECO:0007669"/>
    <property type="project" value="UniProtKB-SubCell"/>
</dbReference>
<dbReference type="EMBL" id="LN483070">
    <property type="protein sequence ID" value="CEA07053.1"/>
    <property type="molecule type" value="Genomic_DNA"/>
</dbReference>
<dbReference type="GO" id="GO:0005886">
    <property type="term" value="C:plasma membrane"/>
    <property type="evidence" value="ECO:0007669"/>
    <property type="project" value="TreeGrafter"/>
</dbReference>
<keyword evidence="6" id="KW-1133">Transmembrane helix</keyword>
<dbReference type="InterPro" id="IPR014755">
    <property type="entry name" value="Cu-Rt/internalin_Ig-like"/>
</dbReference>